<dbReference type="Proteomes" id="UP001300502">
    <property type="component" value="Unassembled WGS sequence"/>
</dbReference>
<comment type="cofactor">
    <cofactor evidence="1 6">
        <name>Ca(2+)</name>
        <dbReference type="ChEBI" id="CHEBI:29108"/>
    </cofactor>
</comment>
<feature type="binding site" evidence="6">
    <location>
        <position position="242"/>
    </location>
    <ligand>
        <name>Ca(2+)</name>
        <dbReference type="ChEBI" id="CHEBI:29108"/>
    </ligand>
</feature>
<feature type="compositionally biased region" description="Polar residues" evidence="7">
    <location>
        <begin position="16"/>
        <end position="29"/>
    </location>
</feature>
<evidence type="ECO:0000256" key="2">
    <source>
        <dbReference type="ARBA" id="ARBA00022723"/>
    </source>
</evidence>
<dbReference type="SUPFAM" id="SSF101887">
    <property type="entry name" value="Apyrase"/>
    <property type="match status" value="1"/>
</dbReference>
<evidence type="ECO:0000313" key="9">
    <source>
        <dbReference type="EMBL" id="KAK4527977.1"/>
    </source>
</evidence>
<dbReference type="PANTHER" id="PTHR13023">
    <property type="entry name" value="APYRASE"/>
    <property type="match status" value="1"/>
</dbReference>
<keyword evidence="2 6" id="KW-0479">Metal-binding</keyword>
<evidence type="ECO:0008006" key="11">
    <source>
        <dbReference type="Google" id="ProtNLM"/>
    </source>
</evidence>
<comment type="caution">
    <text evidence="9">The sequence shown here is derived from an EMBL/GenBank/DDBJ whole genome shotgun (WGS) entry which is preliminary data.</text>
</comment>
<dbReference type="GO" id="GO:0005509">
    <property type="term" value="F:calcium ion binding"/>
    <property type="evidence" value="ECO:0007669"/>
    <property type="project" value="InterPro"/>
</dbReference>
<dbReference type="InterPro" id="IPR009283">
    <property type="entry name" value="Apyrase"/>
</dbReference>
<feature type="region of interest" description="Disordered" evidence="7">
    <location>
        <begin position="1"/>
        <end position="41"/>
    </location>
</feature>
<sequence>MTDRPSRFIRRGSLRGRSQTFGSSEQTLGNGTGSRSSSRNSSFQNFFSQEDMNDLESGRSSSFIQNGNGTEDEDVYSPKLRLKRFGPRLGFLWGWLFLRRAGGVVSNRLSFLLLRNAKITRIILASIVCFLGFLFVFSLGVQLELRKEGHGFYFQLQWQDLDDDLQQSQGPWIFGVVADLDRNSRVSKNQSQPNNAVWKSYFKRGKLSRVSDNNFTVEWLDKGDGVEIFSKMNEDGRGMELSDLCRFQNRTFAPDDRTGIVYEIVNPLGGISGNSGLPYVATRYVLPDGDGNEVKGFKGEWMTVKDGCLYVGGHGRERTDAKNGTHIESYNPMWIKKIDARGHVEHIDWSRNYNAVRDAVGASFPGYLENEAVVWSSKRRKWIFLPRRWSLEPYDDEKNEFRGWNKIIICDEDFLHIRMLPLNMELEEEKGFSSAKFVPGSKDTLICALRTIEHEEKKVYETYMTIFSIESGDVILPDTLIGKQKYEGIEFLASADM</sequence>
<reference evidence="9 10" key="1">
    <citation type="submission" date="2022-07" db="EMBL/GenBank/DDBJ databases">
        <title>Genome-wide signatures of adaptation to extreme environments.</title>
        <authorList>
            <person name="Cho C.H."/>
            <person name="Yoon H.S."/>
        </authorList>
    </citation>
    <scope>NUCLEOTIDE SEQUENCE [LARGE SCALE GENOMIC DNA]</scope>
    <source>
        <strain evidence="9 10">108.79 E11</strain>
    </source>
</reference>
<name>A0AAV9IKM9_9RHOD</name>
<comment type="similarity">
    <text evidence="5">Belongs to the apyrase family.</text>
</comment>
<keyword evidence="8" id="KW-1133">Transmembrane helix</keyword>
<evidence type="ECO:0000256" key="4">
    <source>
        <dbReference type="ARBA" id="ARBA00022837"/>
    </source>
</evidence>
<evidence type="ECO:0000256" key="8">
    <source>
        <dbReference type="SAM" id="Phobius"/>
    </source>
</evidence>
<accession>A0AAV9IKM9</accession>
<protein>
    <recommendedName>
        <fullName evidence="11">Apyrase</fullName>
    </recommendedName>
</protein>
<feature type="binding site" evidence="6">
    <location>
        <position position="243"/>
    </location>
    <ligand>
        <name>Ca(2+)</name>
        <dbReference type="ChEBI" id="CHEBI:29108"/>
    </ligand>
</feature>
<evidence type="ECO:0000256" key="5">
    <source>
        <dbReference type="ARBA" id="ARBA00025738"/>
    </source>
</evidence>
<dbReference type="EMBL" id="JANCYU010000058">
    <property type="protein sequence ID" value="KAK4527977.1"/>
    <property type="molecule type" value="Genomic_DNA"/>
</dbReference>
<gene>
    <name evidence="9" type="ORF">GAYE_SCF47G5911</name>
</gene>
<keyword evidence="8" id="KW-0812">Transmembrane</keyword>
<feature type="binding site" evidence="6">
    <location>
        <position position="371"/>
    </location>
    <ligand>
        <name>Ca(2+)</name>
        <dbReference type="ChEBI" id="CHEBI:29108"/>
    </ligand>
</feature>
<feature type="binding site" evidence="6">
    <location>
        <position position="487"/>
    </location>
    <ligand>
        <name>Ca(2+)</name>
        <dbReference type="ChEBI" id="CHEBI:29108"/>
    </ligand>
</feature>
<keyword evidence="8" id="KW-0472">Membrane</keyword>
<keyword evidence="10" id="KW-1185">Reference proteome</keyword>
<proteinExistence type="inferred from homology"/>
<evidence type="ECO:0000256" key="1">
    <source>
        <dbReference type="ARBA" id="ARBA00001913"/>
    </source>
</evidence>
<evidence type="ECO:0000256" key="7">
    <source>
        <dbReference type="SAM" id="MobiDB-lite"/>
    </source>
</evidence>
<evidence type="ECO:0000256" key="6">
    <source>
        <dbReference type="PIRSR" id="PIRSR609283-1"/>
    </source>
</evidence>
<dbReference type="Gene3D" id="2.120.10.100">
    <property type="entry name" value="Apyrase"/>
    <property type="match status" value="1"/>
</dbReference>
<keyword evidence="4 6" id="KW-0106">Calcium</keyword>
<dbReference type="AlphaFoldDB" id="A0AAV9IKM9"/>
<dbReference type="GO" id="GO:0030166">
    <property type="term" value="P:proteoglycan biosynthetic process"/>
    <property type="evidence" value="ECO:0007669"/>
    <property type="project" value="TreeGrafter"/>
</dbReference>
<feature type="binding site" evidence="6">
    <location>
        <position position="300"/>
    </location>
    <ligand>
        <name>Ca(2+)</name>
        <dbReference type="ChEBI" id="CHEBI:29108"/>
    </ligand>
</feature>
<feature type="transmembrane region" description="Helical" evidence="8">
    <location>
        <begin position="122"/>
        <end position="141"/>
    </location>
</feature>
<dbReference type="GO" id="GO:0045134">
    <property type="term" value="F:UDP phosphatase activity"/>
    <property type="evidence" value="ECO:0007669"/>
    <property type="project" value="TreeGrafter"/>
</dbReference>
<evidence type="ECO:0000313" key="10">
    <source>
        <dbReference type="Proteomes" id="UP001300502"/>
    </source>
</evidence>
<dbReference type="GO" id="GO:0004382">
    <property type="term" value="F:GDP phosphatase activity"/>
    <property type="evidence" value="ECO:0007669"/>
    <property type="project" value="TreeGrafter"/>
</dbReference>
<dbReference type="InterPro" id="IPR036258">
    <property type="entry name" value="Apyrase_sf"/>
</dbReference>
<dbReference type="Pfam" id="PF06079">
    <property type="entry name" value="Apyrase"/>
    <property type="match status" value="1"/>
</dbReference>
<dbReference type="PANTHER" id="PTHR13023:SF3">
    <property type="entry name" value="SOLUBLE CALCIUM-ACTIVATED NUCLEOTIDASE 1"/>
    <property type="match status" value="1"/>
</dbReference>
<organism evidence="9 10">
    <name type="scientific">Galdieria yellowstonensis</name>
    <dbReference type="NCBI Taxonomy" id="3028027"/>
    <lineage>
        <taxon>Eukaryota</taxon>
        <taxon>Rhodophyta</taxon>
        <taxon>Bangiophyceae</taxon>
        <taxon>Galdieriales</taxon>
        <taxon>Galdieriaceae</taxon>
        <taxon>Galdieria</taxon>
    </lineage>
</organism>
<evidence type="ECO:0000256" key="3">
    <source>
        <dbReference type="ARBA" id="ARBA00022801"/>
    </source>
</evidence>
<keyword evidence="3" id="KW-0378">Hydrolase</keyword>
<feature type="binding site" evidence="6">
    <location>
        <position position="433"/>
    </location>
    <ligand>
        <name>Ca(2+)</name>
        <dbReference type="ChEBI" id="CHEBI:29108"/>
    </ligand>
</feature>